<evidence type="ECO:0000313" key="1">
    <source>
        <dbReference type="EMBL" id="ELQ74705.1"/>
    </source>
</evidence>
<proteinExistence type="predicted"/>
<dbReference type="InParanoid" id="L7JTT5"/>
<dbReference type="EMBL" id="JH994028">
    <property type="protein sequence ID" value="ELQ74705.1"/>
    <property type="molecule type" value="Genomic_DNA"/>
</dbReference>
<keyword evidence="2" id="KW-1185">Reference proteome</keyword>
<accession>L7JTT5</accession>
<dbReference type="VEuPathDB" id="MicrosporidiaDB:THOM_2346"/>
<sequence length="227" mass="27025">MYFIIKLYLLYETASFLSAVKLLLLDELLVTTSYGYHELVLLYLNDKYTCIRMDQRYFKNRTLFFGVILANMCDMKKEVKKFILSCEPVFENFRKQENDCLSAVINTIDDFTTIMMRKLRYEVKESRENDALRYMKDIFDSTQDTLEYIVKNKSRFEETSLNKLTECMNKVIDDKQMMKDIILSKVHAENLVEEIIKRVEQFKQHIIKLSDQLFSCLEEKGSFEDSS</sequence>
<reference evidence="1 2" key="1">
    <citation type="journal article" date="2012" name="PLoS Pathog.">
        <title>The genome of the obligate intracellular parasite Trachipleistophora hominis: new insights into microsporidian genome dynamics and reductive evolution.</title>
        <authorList>
            <person name="Heinz E."/>
            <person name="Williams T.A."/>
            <person name="Nakjang S."/>
            <person name="Noel C.J."/>
            <person name="Swan D.C."/>
            <person name="Goldberg A.V."/>
            <person name="Harris S.R."/>
            <person name="Weinmaier T."/>
            <person name="Markert S."/>
            <person name="Becher D."/>
            <person name="Bernhardt J."/>
            <person name="Dagan T."/>
            <person name="Hacker C."/>
            <person name="Lucocq J.M."/>
            <person name="Schweder T."/>
            <person name="Rattei T."/>
            <person name="Hall N."/>
            <person name="Hirt R.P."/>
            <person name="Embley T.M."/>
        </authorList>
    </citation>
    <scope>NUCLEOTIDE SEQUENCE [LARGE SCALE GENOMIC DNA]</scope>
</reference>
<protein>
    <submittedName>
        <fullName evidence="1">Uncharacterized protein</fullName>
    </submittedName>
</protein>
<dbReference type="HOGENOM" id="CLU_1220437_0_0_1"/>
<dbReference type="Proteomes" id="UP000011185">
    <property type="component" value="Unassembled WGS sequence"/>
</dbReference>
<name>L7JTT5_TRAHO</name>
<organism evidence="1 2">
    <name type="scientific">Trachipleistophora hominis</name>
    <name type="common">Microsporidian parasite</name>
    <dbReference type="NCBI Taxonomy" id="72359"/>
    <lineage>
        <taxon>Eukaryota</taxon>
        <taxon>Fungi</taxon>
        <taxon>Fungi incertae sedis</taxon>
        <taxon>Microsporidia</taxon>
        <taxon>Pleistophoridae</taxon>
        <taxon>Trachipleistophora</taxon>
    </lineage>
</organism>
<gene>
    <name evidence="1" type="ORF">THOM_2346</name>
</gene>
<dbReference type="AlphaFoldDB" id="L7JTT5"/>
<evidence type="ECO:0000313" key="2">
    <source>
        <dbReference type="Proteomes" id="UP000011185"/>
    </source>
</evidence>